<dbReference type="Proteomes" id="UP000822993">
    <property type="component" value="Unassembled WGS sequence"/>
</dbReference>
<dbReference type="PROSITE" id="PS51012">
    <property type="entry name" value="ABC_TM2"/>
    <property type="match status" value="1"/>
</dbReference>
<dbReference type="RefSeq" id="WP_193719512.1">
    <property type="nucleotide sequence ID" value="NZ_JACSPN010000007.1"/>
</dbReference>
<dbReference type="InterPro" id="IPR051784">
    <property type="entry name" value="Nod_factor_ABC_transporter"/>
</dbReference>
<evidence type="ECO:0000313" key="7">
    <source>
        <dbReference type="EMBL" id="MBE7700240.1"/>
    </source>
</evidence>
<evidence type="ECO:0000313" key="8">
    <source>
        <dbReference type="Proteomes" id="UP000822993"/>
    </source>
</evidence>
<organism evidence="7 8">
    <name type="scientific">Oerskovia douganii</name>
    <dbReference type="NCBI Taxonomy" id="2762210"/>
    <lineage>
        <taxon>Bacteria</taxon>
        <taxon>Bacillati</taxon>
        <taxon>Actinomycetota</taxon>
        <taxon>Actinomycetes</taxon>
        <taxon>Micrococcales</taxon>
        <taxon>Cellulomonadaceae</taxon>
        <taxon>Oerskovia</taxon>
    </lineage>
</organism>
<dbReference type="InterPro" id="IPR013525">
    <property type="entry name" value="ABC2_TM"/>
</dbReference>
<evidence type="ECO:0000256" key="1">
    <source>
        <dbReference type="ARBA" id="ARBA00004141"/>
    </source>
</evidence>
<dbReference type="EMBL" id="JACSPN010000007">
    <property type="protein sequence ID" value="MBE7700240.1"/>
    <property type="molecule type" value="Genomic_DNA"/>
</dbReference>
<dbReference type="GO" id="GO:0005886">
    <property type="term" value="C:plasma membrane"/>
    <property type="evidence" value="ECO:0007669"/>
    <property type="project" value="UniProtKB-SubCell"/>
</dbReference>
<feature type="transmembrane region" description="Helical" evidence="5">
    <location>
        <begin position="108"/>
        <end position="133"/>
    </location>
</feature>
<feature type="transmembrane region" description="Helical" evidence="5">
    <location>
        <begin position="21"/>
        <end position="44"/>
    </location>
</feature>
<keyword evidence="5" id="KW-0813">Transport</keyword>
<dbReference type="PANTHER" id="PTHR43229">
    <property type="entry name" value="NODULATION PROTEIN J"/>
    <property type="match status" value="1"/>
</dbReference>
<keyword evidence="5" id="KW-1003">Cell membrane</keyword>
<feature type="transmembrane region" description="Helical" evidence="5">
    <location>
        <begin position="237"/>
        <end position="255"/>
    </location>
</feature>
<evidence type="ECO:0000256" key="5">
    <source>
        <dbReference type="RuleBase" id="RU361157"/>
    </source>
</evidence>
<evidence type="ECO:0000256" key="4">
    <source>
        <dbReference type="ARBA" id="ARBA00023136"/>
    </source>
</evidence>
<feature type="domain" description="ABC transmembrane type-2" evidence="6">
    <location>
        <begin position="23"/>
        <end position="258"/>
    </location>
</feature>
<dbReference type="InterPro" id="IPR047817">
    <property type="entry name" value="ABC2_TM_bact-type"/>
</dbReference>
<evidence type="ECO:0000259" key="6">
    <source>
        <dbReference type="PROSITE" id="PS51012"/>
    </source>
</evidence>
<sequence length="271" mass="29111">MALRAIVVRDLRTMWRYRAGYFGMFATAVVLPLMYYAQAMGFAGTSDEALGSFRDLSGTDEVAGFIYLGWAVLMWVSVVMYGPASALRTERLRGTLEAILLTSVSRRTLLIGSCIAPMVPTVIMFGIVCFFMWGSIGVPLTGPDLVRLVLVILVSTPALVSLGMIFSSFTMLTRDSDGAVSIAQAFVSVLCGVTYPIAVLPEALQWISQALPPTQTILLLRSGTLGGVALAEMGGRVLYLLVIAAVLVVVADFALDRALAHGRRTGRLALH</sequence>
<keyword evidence="4 5" id="KW-0472">Membrane</keyword>
<keyword evidence="8" id="KW-1185">Reference proteome</keyword>
<evidence type="ECO:0000256" key="3">
    <source>
        <dbReference type="ARBA" id="ARBA00022989"/>
    </source>
</evidence>
<feature type="transmembrane region" description="Helical" evidence="5">
    <location>
        <begin position="178"/>
        <end position="198"/>
    </location>
</feature>
<gene>
    <name evidence="7" type="ORF">H9623_07985</name>
</gene>
<comment type="similarity">
    <text evidence="5">Belongs to the ABC-2 integral membrane protein family.</text>
</comment>
<dbReference type="PANTHER" id="PTHR43229:SF2">
    <property type="entry name" value="NODULATION PROTEIN J"/>
    <property type="match status" value="1"/>
</dbReference>
<evidence type="ECO:0000256" key="2">
    <source>
        <dbReference type="ARBA" id="ARBA00022692"/>
    </source>
</evidence>
<accession>A0A9D5YYJ8</accession>
<reference evidence="7 8" key="1">
    <citation type="submission" date="2020-08" db="EMBL/GenBank/DDBJ databases">
        <title>A Genomic Blueprint of the Chicken Gut Microbiome.</title>
        <authorList>
            <person name="Gilroy R."/>
            <person name="Ravi A."/>
            <person name="Getino M."/>
            <person name="Pursley I."/>
            <person name="Horton D.L."/>
            <person name="Alikhan N.-F."/>
            <person name="Baker D."/>
            <person name="Gharbi K."/>
            <person name="Hall N."/>
            <person name="Watson M."/>
            <person name="Adriaenssens E.M."/>
            <person name="Foster-Nyarko E."/>
            <person name="Jarju S."/>
            <person name="Secka A."/>
            <person name="Antonio M."/>
            <person name="Oren A."/>
            <person name="Chaudhuri R."/>
            <person name="La Ragione R.M."/>
            <person name="Hildebrand F."/>
            <person name="Pallen M.J."/>
        </authorList>
    </citation>
    <scope>NUCLEOTIDE SEQUENCE [LARGE SCALE GENOMIC DNA]</scope>
    <source>
        <strain evidence="7 8">Sa1BUA8</strain>
    </source>
</reference>
<keyword evidence="2 5" id="KW-0812">Transmembrane</keyword>
<protein>
    <recommendedName>
        <fullName evidence="5">Transport permease protein</fullName>
    </recommendedName>
</protein>
<name>A0A9D5YYJ8_9CELL</name>
<comment type="caution">
    <text evidence="7">The sequence shown here is derived from an EMBL/GenBank/DDBJ whole genome shotgun (WGS) entry which is preliminary data.</text>
</comment>
<feature type="transmembrane region" description="Helical" evidence="5">
    <location>
        <begin position="145"/>
        <end position="166"/>
    </location>
</feature>
<comment type="subcellular location">
    <subcellularLocation>
        <location evidence="5">Cell membrane</location>
        <topology evidence="5">Multi-pass membrane protein</topology>
    </subcellularLocation>
    <subcellularLocation>
        <location evidence="1">Membrane</location>
        <topology evidence="1">Multi-pass membrane protein</topology>
    </subcellularLocation>
</comment>
<proteinExistence type="inferred from homology"/>
<feature type="transmembrane region" description="Helical" evidence="5">
    <location>
        <begin position="64"/>
        <end position="87"/>
    </location>
</feature>
<keyword evidence="3 5" id="KW-1133">Transmembrane helix</keyword>
<dbReference type="AlphaFoldDB" id="A0A9D5YYJ8"/>
<dbReference type="Pfam" id="PF01061">
    <property type="entry name" value="ABC2_membrane"/>
    <property type="match status" value="1"/>
</dbReference>
<dbReference type="GO" id="GO:0140359">
    <property type="term" value="F:ABC-type transporter activity"/>
    <property type="evidence" value="ECO:0007669"/>
    <property type="project" value="InterPro"/>
</dbReference>